<evidence type="ECO:0000256" key="5">
    <source>
        <dbReference type="PIRNR" id="PIRNR037609"/>
    </source>
</evidence>
<evidence type="ECO:0000313" key="8">
    <source>
        <dbReference type="EMBL" id="KAK2573005.1"/>
    </source>
</evidence>
<dbReference type="EMBL" id="JARQWQ010000003">
    <property type="protein sequence ID" value="KAK2573005.1"/>
    <property type="molecule type" value="Genomic_DNA"/>
</dbReference>
<comment type="subcellular location">
    <subcellularLocation>
        <location evidence="1">Cytoplasm</location>
    </subcellularLocation>
</comment>
<sequence length="148" mass="17503">MNKNKEEEVEENGGKKEEKRDDVQEMLMDGFMHYFMPNLENIQEKIGELTQNQGILIETIQQENDKYVDCHSARNLAVMLSYVRTYHAKLTKVKQDMNAIEDRVAKLKKRALKLKFQKEKEDRSKAEAYERKLELERQLTAKLASEHQ</sequence>
<name>A0AAD9VGG6_ACRCE</name>
<comment type="caution">
    <text evidence="8">The sequence shown here is derived from an EMBL/GenBank/DDBJ whole genome shotgun (WGS) entry which is preliminary data.</text>
</comment>
<dbReference type="PIRSF" id="PIRSF037609">
    <property type="entry name" value="BLOC-1_complex_pallidin"/>
    <property type="match status" value="1"/>
</dbReference>
<gene>
    <name evidence="8" type="ORF">P5673_002027</name>
</gene>
<feature type="region of interest" description="Disordered" evidence="7">
    <location>
        <begin position="1"/>
        <end position="21"/>
    </location>
</feature>
<keyword evidence="6" id="KW-0175">Coiled coil</keyword>
<protein>
    <recommendedName>
        <fullName evidence="3 5">Biogenesis of lysosome-related organelles complex 1 subunit 6</fullName>
        <shortName evidence="5">BLOC-1 subunit 6</shortName>
    </recommendedName>
</protein>
<dbReference type="PANTHER" id="PTHR31328">
    <property type="entry name" value="BIOGENESIS OF LYSOSOME-RELATED ORGANELLES COMPLEX 1 SUBUNIT 6"/>
    <property type="match status" value="1"/>
</dbReference>
<organism evidence="8 9">
    <name type="scientific">Acropora cervicornis</name>
    <name type="common">Staghorn coral</name>
    <dbReference type="NCBI Taxonomy" id="6130"/>
    <lineage>
        <taxon>Eukaryota</taxon>
        <taxon>Metazoa</taxon>
        <taxon>Cnidaria</taxon>
        <taxon>Anthozoa</taxon>
        <taxon>Hexacorallia</taxon>
        <taxon>Scleractinia</taxon>
        <taxon>Astrocoeniina</taxon>
        <taxon>Acroporidae</taxon>
        <taxon>Acropora</taxon>
    </lineage>
</organism>
<keyword evidence="4" id="KW-0963">Cytoplasm</keyword>
<reference evidence="8" key="2">
    <citation type="journal article" date="2023" name="Science">
        <title>Genomic signatures of disease resistance in endangered staghorn corals.</title>
        <authorList>
            <person name="Vollmer S.V."/>
            <person name="Selwyn J.D."/>
            <person name="Despard B.A."/>
            <person name="Roesel C.L."/>
        </authorList>
    </citation>
    <scope>NUCLEOTIDE SEQUENCE</scope>
    <source>
        <strain evidence="8">K2</strain>
    </source>
</reference>
<comment type="function">
    <text evidence="5">Component of the biogenesis of lysosome-related organelles complex-1 (BLOC-1) involved in pigment granule biogenesis.</text>
</comment>
<evidence type="ECO:0000256" key="1">
    <source>
        <dbReference type="ARBA" id="ARBA00004496"/>
    </source>
</evidence>
<dbReference type="Pfam" id="PF14712">
    <property type="entry name" value="Snapin_Pallidin"/>
    <property type="match status" value="1"/>
</dbReference>
<feature type="coiled-coil region" evidence="6">
    <location>
        <begin position="90"/>
        <end position="138"/>
    </location>
</feature>
<evidence type="ECO:0000256" key="2">
    <source>
        <dbReference type="ARBA" id="ARBA00005767"/>
    </source>
</evidence>
<comment type="similarity">
    <text evidence="2 5">Belongs to the BLOC1S6 family.</text>
</comment>
<evidence type="ECO:0000256" key="7">
    <source>
        <dbReference type="SAM" id="MobiDB-lite"/>
    </source>
</evidence>
<dbReference type="Proteomes" id="UP001249851">
    <property type="component" value="Unassembled WGS sequence"/>
</dbReference>
<reference evidence="8" key="1">
    <citation type="journal article" date="2023" name="G3 (Bethesda)">
        <title>Whole genome assembly and annotation of the endangered Caribbean coral Acropora cervicornis.</title>
        <authorList>
            <person name="Selwyn J.D."/>
            <person name="Vollmer S.V."/>
        </authorList>
    </citation>
    <scope>NUCLEOTIDE SEQUENCE</scope>
    <source>
        <strain evidence="8">K2</strain>
    </source>
</reference>
<dbReference type="InterPro" id="IPR017242">
    <property type="entry name" value="BLOC-1_pallidin"/>
</dbReference>
<evidence type="ECO:0000256" key="3">
    <source>
        <dbReference type="ARBA" id="ARBA00019579"/>
    </source>
</evidence>
<dbReference type="PANTHER" id="PTHR31328:SF2">
    <property type="entry name" value="BIOGENESIS OF LYSOSOME-RELATED ORGANELLES COMPLEX 1 SUBUNIT 6"/>
    <property type="match status" value="1"/>
</dbReference>
<proteinExistence type="inferred from homology"/>
<dbReference type="GO" id="GO:0030133">
    <property type="term" value="C:transport vesicle"/>
    <property type="evidence" value="ECO:0007669"/>
    <property type="project" value="TreeGrafter"/>
</dbReference>
<evidence type="ECO:0000256" key="4">
    <source>
        <dbReference type="ARBA" id="ARBA00022490"/>
    </source>
</evidence>
<keyword evidence="9" id="KW-1185">Reference proteome</keyword>
<accession>A0AAD9VGG6</accession>
<evidence type="ECO:0000256" key="6">
    <source>
        <dbReference type="SAM" id="Coils"/>
    </source>
</evidence>
<dbReference type="AlphaFoldDB" id="A0AAD9VGG6"/>
<evidence type="ECO:0000313" key="9">
    <source>
        <dbReference type="Proteomes" id="UP001249851"/>
    </source>
</evidence>
<dbReference type="GO" id="GO:0031083">
    <property type="term" value="C:BLOC-1 complex"/>
    <property type="evidence" value="ECO:0007669"/>
    <property type="project" value="TreeGrafter"/>
</dbReference>
<dbReference type="InterPro" id="IPR028119">
    <property type="entry name" value="Snapin/Pallidin/Snn1"/>
</dbReference>